<name>A0A0C3D3P0_9AGAM</name>
<protein>
    <submittedName>
        <fullName evidence="1">Uncharacterized protein</fullName>
    </submittedName>
</protein>
<dbReference type="InParanoid" id="A0A0C3D3P0"/>
<evidence type="ECO:0000313" key="2">
    <source>
        <dbReference type="Proteomes" id="UP000053989"/>
    </source>
</evidence>
<organism evidence="1 2">
    <name type="scientific">Scleroderma citrinum Foug A</name>
    <dbReference type="NCBI Taxonomy" id="1036808"/>
    <lineage>
        <taxon>Eukaryota</taxon>
        <taxon>Fungi</taxon>
        <taxon>Dikarya</taxon>
        <taxon>Basidiomycota</taxon>
        <taxon>Agaricomycotina</taxon>
        <taxon>Agaricomycetes</taxon>
        <taxon>Agaricomycetidae</taxon>
        <taxon>Boletales</taxon>
        <taxon>Sclerodermatineae</taxon>
        <taxon>Sclerodermataceae</taxon>
        <taxon>Scleroderma</taxon>
    </lineage>
</organism>
<gene>
    <name evidence="1" type="ORF">SCLCIDRAFT_1224937</name>
</gene>
<dbReference type="EMBL" id="KN822297">
    <property type="protein sequence ID" value="KIM51019.1"/>
    <property type="molecule type" value="Genomic_DNA"/>
</dbReference>
<accession>A0A0C3D3P0</accession>
<keyword evidence="2" id="KW-1185">Reference proteome</keyword>
<reference evidence="2" key="2">
    <citation type="submission" date="2015-01" db="EMBL/GenBank/DDBJ databases">
        <title>Evolutionary Origins and Diversification of the Mycorrhizal Mutualists.</title>
        <authorList>
            <consortium name="DOE Joint Genome Institute"/>
            <consortium name="Mycorrhizal Genomics Consortium"/>
            <person name="Kohler A."/>
            <person name="Kuo A."/>
            <person name="Nagy L.G."/>
            <person name="Floudas D."/>
            <person name="Copeland A."/>
            <person name="Barry K.W."/>
            <person name="Cichocki N."/>
            <person name="Veneault-Fourrey C."/>
            <person name="LaButti K."/>
            <person name="Lindquist E.A."/>
            <person name="Lipzen A."/>
            <person name="Lundell T."/>
            <person name="Morin E."/>
            <person name="Murat C."/>
            <person name="Riley R."/>
            <person name="Ohm R."/>
            <person name="Sun H."/>
            <person name="Tunlid A."/>
            <person name="Henrissat B."/>
            <person name="Grigoriev I.V."/>
            <person name="Hibbett D.S."/>
            <person name="Martin F."/>
        </authorList>
    </citation>
    <scope>NUCLEOTIDE SEQUENCE [LARGE SCALE GENOMIC DNA]</scope>
    <source>
        <strain evidence="2">Foug A</strain>
    </source>
</reference>
<proteinExistence type="predicted"/>
<evidence type="ECO:0000313" key="1">
    <source>
        <dbReference type="EMBL" id="KIM51019.1"/>
    </source>
</evidence>
<dbReference type="Proteomes" id="UP000053989">
    <property type="component" value="Unassembled WGS sequence"/>
</dbReference>
<dbReference type="AlphaFoldDB" id="A0A0C3D3P0"/>
<sequence length="64" mass="6887">MQCCGTSPSWLLVPTYSESKVANAVSRQQVSDSNPFLESSWSGQSCPIAVTYMAMVYDNSMAGS</sequence>
<dbReference type="HOGENOM" id="CLU_2868920_0_0_1"/>
<reference evidence="1 2" key="1">
    <citation type="submission" date="2014-04" db="EMBL/GenBank/DDBJ databases">
        <authorList>
            <consortium name="DOE Joint Genome Institute"/>
            <person name="Kuo A."/>
            <person name="Kohler A."/>
            <person name="Nagy L.G."/>
            <person name="Floudas D."/>
            <person name="Copeland A."/>
            <person name="Barry K.W."/>
            <person name="Cichocki N."/>
            <person name="Veneault-Fourrey C."/>
            <person name="LaButti K."/>
            <person name="Lindquist E.A."/>
            <person name="Lipzen A."/>
            <person name="Lundell T."/>
            <person name="Morin E."/>
            <person name="Murat C."/>
            <person name="Sun H."/>
            <person name="Tunlid A."/>
            <person name="Henrissat B."/>
            <person name="Grigoriev I.V."/>
            <person name="Hibbett D.S."/>
            <person name="Martin F."/>
            <person name="Nordberg H.P."/>
            <person name="Cantor M.N."/>
            <person name="Hua S.X."/>
        </authorList>
    </citation>
    <scope>NUCLEOTIDE SEQUENCE [LARGE SCALE GENOMIC DNA]</scope>
    <source>
        <strain evidence="1 2">Foug A</strain>
    </source>
</reference>